<name>A0A3S5CSC9_9PLAT</name>
<sequence>MRIGMSEILNAFGDHELSRIELRHIQDGQTPITRGIWCVLPLPTGSQLTECLSSALEIVFVCHRGQMVFQSDPAA</sequence>
<comment type="caution">
    <text evidence="1">The sequence shown here is derived from an EMBL/GenBank/DDBJ whole genome shotgun (WGS) entry which is preliminary data.</text>
</comment>
<accession>A0A3S5CSC9</accession>
<evidence type="ECO:0000313" key="2">
    <source>
        <dbReference type="Proteomes" id="UP000784294"/>
    </source>
</evidence>
<gene>
    <name evidence="1" type="ORF">PXEA_LOCUS26025</name>
</gene>
<reference evidence="1" key="1">
    <citation type="submission" date="2018-11" db="EMBL/GenBank/DDBJ databases">
        <authorList>
            <consortium name="Pathogen Informatics"/>
        </authorList>
    </citation>
    <scope>NUCLEOTIDE SEQUENCE</scope>
</reference>
<dbReference type="EMBL" id="CAAALY010244378">
    <property type="protein sequence ID" value="VEL32585.1"/>
    <property type="molecule type" value="Genomic_DNA"/>
</dbReference>
<proteinExistence type="predicted"/>
<evidence type="ECO:0000313" key="1">
    <source>
        <dbReference type="EMBL" id="VEL32585.1"/>
    </source>
</evidence>
<protein>
    <submittedName>
        <fullName evidence="1">Uncharacterized protein</fullName>
    </submittedName>
</protein>
<dbReference type="Proteomes" id="UP000784294">
    <property type="component" value="Unassembled WGS sequence"/>
</dbReference>
<keyword evidence="2" id="KW-1185">Reference proteome</keyword>
<organism evidence="1 2">
    <name type="scientific">Protopolystoma xenopodis</name>
    <dbReference type="NCBI Taxonomy" id="117903"/>
    <lineage>
        <taxon>Eukaryota</taxon>
        <taxon>Metazoa</taxon>
        <taxon>Spiralia</taxon>
        <taxon>Lophotrochozoa</taxon>
        <taxon>Platyhelminthes</taxon>
        <taxon>Monogenea</taxon>
        <taxon>Polyopisthocotylea</taxon>
        <taxon>Polystomatidea</taxon>
        <taxon>Polystomatidae</taxon>
        <taxon>Protopolystoma</taxon>
    </lineage>
</organism>
<dbReference type="AlphaFoldDB" id="A0A3S5CSC9"/>